<dbReference type="AlphaFoldDB" id="A0A163TEQ5"/>
<sequence>MMDWKRKDLGKEPVTHFLNGSLKVNENFADLRMGFGLGTVQARGACLIWMVLWAERHGGMIDRTGMNDSELLPLTSSSAPYKLPCQTAVAFTVVKKAITQYRAKQLPNIAKSSPDLIRPYLPQQGPEDDSRLQNTFDGRYIGY</sequence>
<name>A0A163TEQ5_ABSGL</name>
<organism evidence="1">
    <name type="scientific">Absidia glauca</name>
    <name type="common">Pin mould</name>
    <dbReference type="NCBI Taxonomy" id="4829"/>
    <lineage>
        <taxon>Eukaryota</taxon>
        <taxon>Fungi</taxon>
        <taxon>Fungi incertae sedis</taxon>
        <taxon>Mucoromycota</taxon>
        <taxon>Mucoromycotina</taxon>
        <taxon>Mucoromycetes</taxon>
        <taxon>Mucorales</taxon>
        <taxon>Cunninghamellaceae</taxon>
        <taxon>Absidia</taxon>
    </lineage>
</organism>
<dbReference type="Proteomes" id="UP000078561">
    <property type="component" value="Unassembled WGS sequence"/>
</dbReference>
<keyword evidence="2" id="KW-1185">Reference proteome</keyword>
<dbReference type="EMBL" id="LT554349">
    <property type="protein sequence ID" value="SAM04142.1"/>
    <property type="molecule type" value="Genomic_DNA"/>
</dbReference>
<dbReference type="InParanoid" id="A0A163TEQ5"/>
<proteinExistence type="predicted"/>
<accession>A0A163TEQ5</accession>
<reference evidence="1" key="1">
    <citation type="submission" date="2016-04" db="EMBL/GenBank/DDBJ databases">
        <authorList>
            <person name="Evans L.H."/>
            <person name="Alamgir A."/>
            <person name="Owens N."/>
            <person name="Weber N.D."/>
            <person name="Virtaneva K."/>
            <person name="Barbian K."/>
            <person name="Babar A."/>
            <person name="Rosenke K."/>
        </authorList>
    </citation>
    <scope>NUCLEOTIDE SEQUENCE [LARGE SCALE GENOMIC DNA]</scope>
    <source>
        <strain evidence="1">CBS 101.48</strain>
    </source>
</reference>
<gene>
    <name evidence="1" type="primary">ABSGL_10002.1 scaffold 11783</name>
</gene>
<evidence type="ECO:0000313" key="2">
    <source>
        <dbReference type="Proteomes" id="UP000078561"/>
    </source>
</evidence>
<protein>
    <submittedName>
        <fullName evidence="1">Uncharacterized protein</fullName>
    </submittedName>
</protein>
<evidence type="ECO:0000313" key="1">
    <source>
        <dbReference type="EMBL" id="SAM04142.1"/>
    </source>
</evidence>